<comment type="caution">
    <text evidence="2">The sequence shown here is derived from an EMBL/GenBank/DDBJ whole genome shotgun (WGS) entry which is preliminary data.</text>
</comment>
<dbReference type="EMBL" id="JAASQV010000003">
    <property type="protein sequence ID" value="NIJ66345.1"/>
    <property type="molecule type" value="Genomic_DNA"/>
</dbReference>
<sequence>MRAFAIAALLVLASCGSSEKTEAPAAKPSPAGPRLGDIPLDAPLRATDNALTWSLEVAPGSITLTRFAGRGTEGSVTQFYPVSPQVQAGKAVWTTKDVAGAPVTITFTGTRCVEGGDPAIERPLTADIRIGDKQLHGCAGARPADGLNSQPPVAPGNVADNAAGSDDAVVNRR</sequence>
<dbReference type="PROSITE" id="PS51257">
    <property type="entry name" value="PROKAR_LIPOPROTEIN"/>
    <property type="match status" value="1"/>
</dbReference>
<protein>
    <submittedName>
        <fullName evidence="2">Putative membrane protein</fullName>
    </submittedName>
</protein>
<proteinExistence type="predicted"/>
<dbReference type="RefSeq" id="WP_167300697.1">
    <property type="nucleotide sequence ID" value="NZ_JAASQV010000003.1"/>
</dbReference>
<evidence type="ECO:0000256" key="1">
    <source>
        <dbReference type="SAM" id="MobiDB-lite"/>
    </source>
</evidence>
<reference evidence="2 3" key="1">
    <citation type="submission" date="2020-03" db="EMBL/GenBank/DDBJ databases">
        <title>Genomic Encyclopedia of Type Strains, Phase IV (KMG-IV): sequencing the most valuable type-strain genomes for metagenomic binning, comparative biology and taxonomic classification.</title>
        <authorList>
            <person name="Goeker M."/>
        </authorList>
    </citation>
    <scope>NUCLEOTIDE SEQUENCE [LARGE SCALE GENOMIC DNA]</scope>
    <source>
        <strain evidence="2 3">DSM 4733</strain>
    </source>
</reference>
<feature type="region of interest" description="Disordered" evidence="1">
    <location>
        <begin position="141"/>
        <end position="173"/>
    </location>
</feature>
<organism evidence="2 3">
    <name type="scientific">Sphingomonas leidyi</name>
    <dbReference type="NCBI Taxonomy" id="68569"/>
    <lineage>
        <taxon>Bacteria</taxon>
        <taxon>Pseudomonadati</taxon>
        <taxon>Pseudomonadota</taxon>
        <taxon>Alphaproteobacteria</taxon>
        <taxon>Sphingomonadales</taxon>
        <taxon>Sphingomonadaceae</taxon>
        <taxon>Sphingomonas</taxon>
    </lineage>
</organism>
<evidence type="ECO:0000313" key="2">
    <source>
        <dbReference type="EMBL" id="NIJ66345.1"/>
    </source>
</evidence>
<evidence type="ECO:0000313" key="3">
    <source>
        <dbReference type="Proteomes" id="UP000564677"/>
    </source>
</evidence>
<keyword evidence="3" id="KW-1185">Reference proteome</keyword>
<gene>
    <name evidence="2" type="ORF">FHR20_003318</name>
</gene>
<accession>A0A7X5ZWK9</accession>
<name>A0A7X5ZWK9_9SPHN</name>
<dbReference type="Proteomes" id="UP000564677">
    <property type="component" value="Unassembled WGS sequence"/>
</dbReference>
<dbReference type="AlphaFoldDB" id="A0A7X5ZWK9"/>